<reference evidence="1" key="2">
    <citation type="journal article" date="2015" name="Fish Shellfish Immunol.">
        <title>Early steps in the European eel (Anguilla anguilla)-Vibrio vulnificus interaction in the gills: Role of the RtxA13 toxin.</title>
        <authorList>
            <person name="Callol A."/>
            <person name="Pajuelo D."/>
            <person name="Ebbesson L."/>
            <person name="Teles M."/>
            <person name="MacKenzie S."/>
            <person name="Amaro C."/>
        </authorList>
    </citation>
    <scope>NUCLEOTIDE SEQUENCE</scope>
</reference>
<proteinExistence type="predicted"/>
<sequence length="24" mass="2665">MHSLDKTGYFSKDTVALPQSTIPK</sequence>
<dbReference type="AlphaFoldDB" id="A0A0E9U7E4"/>
<organism evidence="1">
    <name type="scientific">Anguilla anguilla</name>
    <name type="common">European freshwater eel</name>
    <name type="synonym">Muraena anguilla</name>
    <dbReference type="NCBI Taxonomy" id="7936"/>
    <lineage>
        <taxon>Eukaryota</taxon>
        <taxon>Metazoa</taxon>
        <taxon>Chordata</taxon>
        <taxon>Craniata</taxon>
        <taxon>Vertebrata</taxon>
        <taxon>Euteleostomi</taxon>
        <taxon>Actinopterygii</taxon>
        <taxon>Neopterygii</taxon>
        <taxon>Teleostei</taxon>
        <taxon>Anguilliformes</taxon>
        <taxon>Anguillidae</taxon>
        <taxon>Anguilla</taxon>
    </lineage>
</organism>
<reference evidence="1" key="1">
    <citation type="submission" date="2014-11" db="EMBL/GenBank/DDBJ databases">
        <authorList>
            <person name="Amaro Gonzalez C."/>
        </authorList>
    </citation>
    <scope>NUCLEOTIDE SEQUENCE</scope>
</reference>
<protein>
    <submittedName>
        <fullName evidence="1">Uncharacterized protein</fullName>
    </submittedName>
</protein>
<evidence type="ECO:0000313" key="1">
    <source>
        <dbReference type="EMBL" id="JAH61672.1"/>
    </source>
</evidence>
<name>A0A0E9U7E4_ANGAN</name>
<dbReference type="EMBL" id="GBXM01046905">
    <property type="protein sequence ID" value="JAH61672.1"/>
    <property type="molecule type" value="Transcribed_RNA"/>
</dbReference>
<accession>A0A0E9U7E4</accession>